<dbReference type="SUPFAM" id="SSF55874">
    <property type="entry name" value="ATPase domain of HSP90 chaperone/DNA topoisomerase II/histidine kinase"/>
    <property type="match status" value="1"/>
</dbReference>
<proteinExistence type="predicted"/>
<accession>A0ABU9BKR9</accession>
<dbReference type="Pfam" id="PF02518">
    <property type="entry name" value="HATPase_c"/>
    <property type="match status" value="1"/>
</dbReference>
<dbReference type="InterPro" id="IPR003594">
    <property type="entry name" value="HATPase_dom"/>
</dbReference>
<keyword evidence="6" id="KW-0418">Kinase</keyword>
<evidence type="ECO:0000313" key="7">
    <source>
        <dbReference type="Proteomes" id="UP001371218"/>
    </source>
</evidence>
<keyword evidence="6" id="KW-0808">Transferase</keyword>
<evidence type="ECO:0000256" key="2">
    <source>
        <dbReference type="ARBA" id="ARBA00012438"/>
    </source>
</evidence>
<feature type="coiled-coil region" evidence="3">
    <location>
        <begin position="317"/>
        <end position="351"/>
    </location>
</feature>
<dbReference type="InterPro" id="IPR004358">
    <property type="entry name" value="Sig_transdc_His_kin-like_C"/>
</dbReference>
<dbReference type="Proteomes" id="UP001371218">
    <property type="component" value="Unassembled WGS sequence"/>
</dbReference>
<dbReference type="EC" id="2.7.13.3" evidence="2"/>
<dbReference type="PRINTS" id="PR00344">
    <property type="entry name" value="BCTRLSENSOR"/>
</dbReference>
<sequence length="551" mass="58230">MSSSFRTPNGLWAQRWQRFSAGAVRAFHAYGSWLASISWWRFGLLSVLLLILTNILQSLPPFTWTYTETVVDHPGGLSIPLPKLPKTAEPPEPPEAPAAPKRHKLPGVHIEKPASGSGDGVDISIDHRGVRISPRSASSKDAEASAEAAAQVAAQSAAQSAAQVAAEVGAKVAAEVAAKAAAEGTARAASALGQAASAAASAPKASPGFSVKINGEPVVEINADDHDVRIAVPPGADSAEVREAIEEAKQAVIDAIEEAKQARDDAEQARDDIEEALNIGPRVSHRTVEYGESLPQLAFLWIFLSAILKATYKARIQAEQKAAVATETAEAEQLRRQVVEARMAAMQAQVEPHFLFNTLASIDHLIETDPARASQMQKNLIALLRASMPTMRDTADGGPRDLGREIAVVRPYVEILKVRMEERLAATIDVPEGLLSAEFPAMMIQTLVENAIRHGLEPKAEGGSLSVKAEIVHGKLQVTVADTGVGFGMGGTSGTGVGLANIRERLQLLHGDKATLTVSANQPSGTVVTITVPYRTVNAPGGEGQNGSRNA</sequence>
<organism evidence="6 7">
    <name type="scientific">Ideonella lacteola</name>
    <dbReference type="NCBI Taxonomy" id="2984193"/>
    <lineage>
        <taxon>Bacteria</taxon>
        <taxon>Pseudomonadati</taxon>
        <taxon>Pseudomonadota</taxon>
        <taxon>Betaproteobacteria</taxon>
        <taxon>Burkholderiales</taxon>
        <taxon>Sphaerotilaceae</taxon>
        <taxon>Ideonella</taxon>
    </lineage>
</organism>
<evidence type="ECO:0000259" key="5">
    <source>
        <dbReference type="PROSITE" id="PS50109"/>
    </source>
</evidence>
<gene>
    <name evidence="6" type="ORF">AACH06_06900</name>
</gene>
<evidence type="ECO:0000313" key="6">
    <source>
        <dbReference type="EMBL" id="MEK8030550.1"/>
    </source>
</evidence>
<dbReference type="InterPro" id="IPR005467">
    <property type="entry name" value="His_kinase_dom"/>
</dbReference>
<reference evidence="6 7" key="1">
    <citation type="submission" date="2024-04" db="EMBL/GenBank/DDBJ databases">
        <title>Novel species of the genus Ideonella isolated from streams.</title>
        <authorList>
            <person name="Lu H."/>
        </authorList>
    </citation>
    <scope>NUCLEOTIDE SEQUENCE [LARGE SCALE GENOMIC DNA]</scope>
    <source>
        <strain evidence="6 7">DXS29W</strain>
    </source>
</reference>
<dbReference type="EMBL" id="JBBUTG010000003">
    <property type="protein sequence ID" value="MEK8030550.1"/>
    <property type="molecule type" value="Genomic_DNA"/>
</dbReference>
<feature type="compositionally biased region" description="Pro residues" evidence="4">
    <location>
        <begin position="88"/>
        <end position="97"/>
    </location>
</feature>
<evidence type="ECO:0000256" key="3">
    <source>
        <dbReference type="SAM" id="Coils"/>
    </source>
</evidence>
<dbReference type="PANTHER" id="PTHR34220">
    <property type="entry name" value="SENSOR HISTIDINE KINASE YPDA"/>
    <property type="match status" value="1"/>
</dbReference>
<protein>
    <recommendedName>
        <fullName evidence="2">histidine kinase</fullName>
        <ecNumber evidence="2">2.7.13.3</ecNumber>
    </recommendedName>
</protein>
<name>A0ABU9BKR9_9BURK</name>
<dbReference type="Gene3D" id="3.30.565.10">
    <property type="entry name" value="Histidine kinase-like ATPase, C-terminal domain"/>
    <property type="match status" value="1"/>
</dbReference>
<keyword evidence="7" id="KW-1185">Reference proteome</keyword>
<comment type="catalytic activity">
    <reaction evidence="1">
        <text>ATP + protein L-histidine = ADP + protein N-phospho-L-histidine.</text>
        <dbReference type="EC" id="2.7.13.3"/>
    </reaction>
</comment>
<feature type="domain" description="Histidine kinase" evidence="5">
    <location>
        <begin position="443"/>
        <end position="536"/>
    </location>
</feature>
<evidence type="ECO:0000256" key="1">
    <source>
        <dbReference type="ARBA" id="ARBA00000085"/>
    </source>
</evidence>
<feature type="region of interest" description="Disordered" evidence="4">
    <location>
        <begin position="81"/>
        <end position="124"/>
    </location>
</feature>
<dbReference type="PROSITE" id="PS50109">
    <property type="entry name" value="HIS_KIN"/>
    <property type="match status" value="1"/>
</dbReference>
<keyword evidence="3" id="KW-0175">Coiled coil</keyword>
<dbReference type="InterPro" id="IPR010559">
    <property type="entry name" value="Sig_transdc_His_kin_internal"/>
</dbReference>
<dbReference type="RefSeq" id="WP_341424912.1">
    <property type="nucleotide sequence ID" value="NZ_JBBUTG010000003.1"/>
</dbReference>
<dbReference type="PANTHER" id="PTHR34220:SF9">
    <property type="entry name" value="SIGNAL TRANSDUCTION HISTIDINE KINASE INTERNAL REGION DOMAIN-CONTAINING PROTEIN"/>
    <property type="match status" value="1"/>
</dbReference>
<dbReference type="SMART" id="SM00387">
    <property type="entry name" value="HATPase_c"/>
    <property type="match status" value="1"/>
</dbReference>
<dbReference type="Pfam" id="PF06580">
    <property type="entry name" value="His_kinase"/>
    <property type="match status" value="1"/>
</dbReference>
<dbReference type="InterPro" id="IPR050640">
    <property type="entry name" value="Bact_2-comp_sensor_kinase"/>
</dbReference>
<dbReference type="GO" id="GO:0016301">
    <property type="term" value="F:kinase activity"/>
    <property type="evidence" value="ECO:0007669"/>
    <property type="project" value="UniProtKB-KW"/>
</dbReference>
<evidence type="ECO:0000256" key="4">
    <source>
        <dbReference type="SAM" id="MobiDB-lite"/>
    </source>
</evidence>
<comment type="caution">
    <text evidence="6">The sequence shown here is derived from an EMBL/GenBank/DDBJ whole genome shotgun (WGS) entry which is preliminary data.</text>
</comment>
<dbReference type="InterPro" id="IPR036890">
    <property type="entry name" value="HATPase_C_sf"/>
</dbReference>
<feature type="coiled-coil region" evidence="3">
    <location>
        <begin position="238"/>
        <end position="279"/>
    </location>
</feature>